<proteinExistence type="predicted"/>
<dbReference type="PANTHER" id="PTHR10696:SF56">
    <property type="entry name" value="TAUD_TFDA-LIKE DOMAIN-CONTAINING PROTEIN"/>
    <property type="match status" value="1"/>
</dbReference>
<gene>
    <name evidence="4" type="ORF">UFOVP1130_52</name>
</gene>
<organism evidence="4">
    <name type="scientific">uncultured Caudovirales phage</name>
    <dbReference type="NCBI Taxonomy" id="2100421"/>
    <lineage>
        <taxon>Viruses</taxon>
        <taxon>Duplodnaviria</taxon>
        <taxon>Heunggongvirae</taxon>
        <taxon>Uroviricota</taxon>
        <taxon>Caudoviricetes</taxon>
        <taxon>Peduoviridae</taxon>
        <taxon>Maltschvirus</taxon>
        <taxon>Maltschvirus maltsch</taxon>
    </lineage>
</organism>
<dbReference type="Pfam" id="PF02668">
    <property type="entry name" value="TauD"/>
    <property type="match status" value="1"/>
</dbReference>
<dbReference type="PANTHER" id="PTHR10696">
    <property type="entry name" value="GAMMA-BUTYROBETAINE HYDROXYLASE-RELATED"/>
    <property type="match status" value="1"/>
</dbReference>
<dbReference type="InterPro" id="IPR003819">
    <property type="entry name" value="TauD/TfdA-like"/>
</dbReference>
<dbReference type="Gene3D" id="3.60.130.10">
    <property type="entry name" value="Clavaminate synthase-like"/>
    <property type="match status" value="1"/>
</dbReference>
<evidence type="ECO:0000256" key="2">
    <source>
        <dbReference type="ARBA" id="ARBA00023194"/>
    </source>
</evidence>
<accession>A0A6J5QSF2</accession>
<keyword evidence="1" id="KW-0560">Oxidoreductase</keyword>
<protein>
    <submittedName>
        <fullName evidence="4">Viomycin_VioC, arginine beta-hydroxylase, Fe(II)/alpha-ketoglutarate-dependent</fullName>
    </submittedName>
</protein>
<keyword evidence="2" id="KW-0045">Antibiotic biosynthesis</keyword>
<dbReference type="InterPro" id="IPR042098">
    <property type="entry name" value="TauD-like_sf"/>
</dbReference>
<dbReference type="GO" id="GO:0016491">
    <property type="term" value="F:oxidoreductase activity"/>
    <property type="evidence" value="ECO:0007669"/>
    <property type="project" value="UniProtKB-KW"/>
</dbReference>
<evidence type="ECO:0000256" key="1">
    <source>
        <dbReference type="ARBA" id="ARBA00023002"/>
    </source>
</evidence>
<reference evidence="4" key="1">
    <citation type="submission" date="2020-05" db="EMBL/GenBank/DDBJ databases">
        <authorList>
            <person name="Chiriac C."/>
            <person name="Salcher M."/>
            <person name="Ghai R."/>
            <person name="Kavagutti S V."/>
        </authorList>
    </citation>
    <scope>NUCLEOTIDE SEQUENCE</scope>
</reference>
<feature type="domain" description="TauD/TfdA-like" evidence="3">
    <location>
        <begin position="28"/>
        <end position="234"/>
    </location>
</feature>
<dbReference type="EMBL" id="LR797078">
    <property type="protein sequence ID" value="CAB4185437.1"/>
    <property type="molecule type" value="Genomic_DNA"/>
</dbReference>
<evidence type="ECO:0000313" key="4">
    <source>
        <dbReference type="EMBL" id="CAB4185437.1"/>
    </source>
</evidence>
<sequence length="261" mass="29577">MTISLLQRQSLGYIPPTPLTPVLSDSVTPTTHELLFSVANFLGHPVGYLQEQQGNLVQNILPNPKTEYSQISTSSKVNLDLHTESCFHPYLPDYVLLLCLRGDPAAATTYADLDDILPDLSDKSIEILKQPWFRTSVDESFRTNGEPDQPRDLPVLYELPDGTHRMKYDKAVMVGLWKDAVSALEELNEVIEKHTSTVFLQTGDLLVIDNATTVHGRRPFQARYDGTDRWLQRVLVRKSVKDMPHQHCLKTGYLIITKYTE</sequence>
<dbReference type="InterPro" id="IPR050411">
    <property type="entry name" value="AlphaKG_dependent_hydroxylases"/>
</dbReference>
<evidence type="ECO:0000259" key="3">
    <source>
        <dbReference type="Pfam" id="PF02668"/>
    </source>
</evidence>
<name>A0A6J5QSF2_9CAUD</name>
<dbReference type="SUPFAM" id="SSF51197">
    <property type="entry name" value="Clavaminate synthase-like"/>
    <property type="match status" value="1"/>
</dbReference>
<dbReference type="GO" id="GO:0017000">
    <property type="term" value="P:antibiotic biosynthetic process"/>
    <property type="evidence" value="ECO:0007669"/>
    <property type="project" value="UniProtKB-KW"/>
</dbReference>